<dbReference type="AlphaFoldDB" id="A0A7R8V2T2"/>
<gene>
    <name evidence="2" type="ORF">HERILL_LOCUS14122</name>
</gene>
<dbReference type="InterPro" id="IPR010512">
    <property type="entry name" value="DUF1091"/>
</dbReference>
<dbReference type="EMBL" id="LR899013">
    <property type="protein sequence ID" value="CAD7091718.1"/>
    <property type="molecule type" value="Genomic_DNA"/>
</dbReference>
<dbReference type="Proteomes" id="UP000594454">
    <property type="component" value="Chromosome 5"/>
</dbReference>
<feature type="chain" id="PRO_5030974728" description="MD-2-related lipid-recognition domain-containing protein" evidence="1">
    <location>
        <begin position="25"/>
        <end position="177"/>
    </location>
</feature>
<dbReference type="InParanoid" id="A0A7R8V2T2"/>
<evidence type="ECO:0000313" key="3">
    <source>
        <dbReference type="Proteomes" id="UP000594454"/>
    </source>
</evidence>
<evidence type="ECO:0000256" key="1">
    <source>
        <dbReference type="SAM" id="SignalP"/>
    </source>
</evidence>
<dbReference type="PANTHER" id="PTHR20898:SF0">
    <property type="entry name" value="DAEDALUS ON 3-RELATED"/>
    <property type="match status" value="1"/>
</dbReference>
<dbReference type="Pfam" id="PF06477">
    <property type="entry name" value="DUF1091"/>
    <property type="match status" value="1"/>
</dbReference>
<dbReference type="SMART" id="SM00697">
    <property type="entry name" value="DM8"/>
    <property type="match status" value="1"/>
</dbReference>
<dbReference type="OrthoDB" id="7727171at2759"/>
<sequence>MAVVEKLFRAGLALVILCFYTVQAIKDVNIKELNCDYNSERVNNVTCKILETGVRRHMDFSVTLLKDVVDVIAHVEIIKNDGGRLIPLVNITDDFCKFMAGSSSSFYLDLLMKMLRDQSNINHACPYKGYLYATGINPDPQLIPSGIPVGEYIFNIRLYEYKPENFLGKIKAVVDFL</sequence>
<evidence type="ECO:0000313" key="2">
    <source>
        <dbReference type="EMBL" id="CAD7091718.1"/>
    </source>
</evidence>
<reference evidence="2 3" key="1">
    <citation type="submission" date="2020-11" db="EMBL/GenBank/DDBJ databases">
        <authorList>
            <person name="Wallbank WR R."/>
            <person name="Pardo Diaz C."/>
            <person name="Kozak K."/>
            <person name="Martin S."/>
            <person name="Jiggins C."/>
            <person name="Moest M."/>
            <person name="Warren A I."/>
            <person name="Generalovic N T."/>
            <person name="Byers J.R.P. K."/>
            <person name="Montejo-Kovacevich G."/>
            <person name="Yen C E."/>
        </authorList>
    </citation>
    <scope>NUCLEOTIDE SEQUENCE [LARGE SCALE GENOMIC DNA]</scope>
</reference>
<name>A0A7R8V2T2_HERIL</name>
<keyword evidence="1" id="KW-0732">Signal</keyword>
<keyword evidence="3" id="KW-1185">Reference proteome</keyword>
<evidence type="ECO:0008006" key="4">
    <source>
        <dbReference type="Google" id="ProtNLM"/>
    </source>
</evidence>
<accession>A0A7R8V2T2</accession>
<organism evidence="2 3">
    <name type="scientific">Hermetia illucens</name>
    <name type="common">Black soldier fly</name>
    <dbReference type="NCBI Taxonomy" id="343691"/>
    <lineage>
        <taxon>Eukaryota</taxon>
        <taxon>Metazoa</taxon>
        <taxon>Ecdysozoa</taxon>
        <taxon>Arthropoda</taxon>
        <taxon>Hexapoda</taxon>
        <taxon>Insecta</taxon>
        <taxon>Pterygota</taxon>
        <taxon>Neoptera</taxon>
        <taxon>Endopterygota</taxon>
        <taxon>Diptera</taxon>
        <taxon>Brachycera</taxon>
        <taxon>Stratiomyomorpha</taxon>
        <taxon>Stratiomyidae</taxon>
        <taxon>Hermetiinae</taxon>
        <taxon>Hermetia</taxon>
    </lineage>
</organism>
<protein>
    <recommendedName>
        <fullName evidence="4">MD-2-related lipid-recognition domain-containing protein</fullName>
    </recommendedName>
</protein>
<dbReference type="PANTHER" id="PTHR20898">
    <property type="entry name" value="DAEDALUS ON 3-RELATED-RELATED"/>
    <property type="match status" value="1"/>
</dbReference>
<proteinExistence type="predicted"/>
<feature type="signal peptide" evidence="1">
    <location>
        <begin position="1"/>
        <end position="24"/>
    </location>
</feature>